<feature type="transmembrane region" description="Helical" evidence="1">
    <location>
        <begin position="72"/>
        <end position="91"/>
    </location>
</feature>
<sequence>MIMSLFFVALSAAMGVGVWFLVIGIVFSIGGGDLYIVTHYDSLFFYATLLLLCIIAYLFFAKHLMEKELPLLLAICFGTTVIFFFIAPWLAEAKSSVQRELSNISYSNHEKFMEKVEVMIDQEKLPYSVNVDKSRERFKDIRSTNIIVLNKASYKDISINDMEKLLAMTYGERVRLGILNENYENLMIDLVIDTDKSVSYCEPYEICEDLGLEIK</sequence>
<dbReference type="RefSeq" id="WP_036721588.1">
    <property type="nucleotide sequence ID" value="NZ_JAGGLV010000006.1"/>
</dbReference>
<evidence type="ECO:0000313" key="2">
    <source>
        <dbReference type="EMBL" id="MBP2112053.1"/>
    </source>
</evidence>
<keyword evidence="3" id="KW-1185">Reference proteome</keyword>
<evidence type="ECO:0000313" key="3">
    <source>
        <dbReference type="Proteomes" id="UP000773462"/>
    </source>
</evidence>
<organism evidence="2 3">
    <name type="scientific">Paenibacillus silagei</name>
    <dbReference type="NCBI Taxonomy" id="1670801"/>
    <lineage>
        <taxon>Bacteria</taxon>
        <taxon>Bacillati</taxon>
        <taxon>Bacillota</taxon>
        <taxon>Bacilli</taxon>
        <taxon>Bacillales</taxon>
        <taxon>Paenibacillaceae</taxon>
        <taxon>Paenibacillus</taxon>
    </lineage>
</organism>
<keyword evidence="1" id="KW-0472">Membrane</keyword>
<protein>
    <submittedName>
        <fullName evidence="2">Uncharacterized protein</fullName>
    </submittedName>
</protein>
<dbReference type="Proteomes" id="UP000773462">
    <property type="component" value="Unassembled WGS sequence"/>
</dbReference>
<dbReference type="EMBL" id="JAGGLV010000006">
    <property type="protein sequence ID" value="MBP2112053.1"/>
    <property type="molecule type" value="Genomic_DNA"/>
</dbReference>
<feature type="transmembrane region" description="Helical" evidence="1">
    <location>
        <begin position="43"/>
        <end position="60"/>
    </location>
</feature>
<gene>
    <name evidence="2" type="ORF">J2Z70_002207</name>
</gene>
<name>A0ABS4NPR1_9BACL</name>
<feature type="transmembrane region" description="Helical" evidence="1">
    <location>
        <begin position="7"/>
        <end position="31"/>
    </location>
</feature>
<evidence type="ECO:0000256" key="1">
    <source>
        <dbReference type="SAM" id="Phobius"/>
    </source>
</evidence>
<comment type="caution">
    <text evidence="2">The sequence shown here is derived from an EMBL/GenBank/DDBJ whole genome shotgun (WGS) entry which is preliminary data.</text>
</comment>
<accession>A0ABS4NPR1</accession>
<reference evidence="2 3" key="1">
    <citation type="submission" date="2021-03" db="EMBL/GenBank/DDBJ databases">
        <title>Genomic Encyclopedia of Type Strains, Phase IV (KMG-IV): sequencing the most valuable type-strain genomes for metagenomic binning, comparative biology and taxonomic classification.</title>
        <authorList>
            <person name="Goeker M."/>
        </authorList>
    </citation>
    <scope>NUCLEOTIDE SEQUENCE [LARGE SCALE GENOMIC DNA]</scope>
    <source>
        <strain evidence="2 3">DSM 101953</strain>
    </source>
</reference>
<keyword evidence="1" id="KW-0812">Transmembrane</keyword>
<proteinExistence type="predicted"/>
<keyword evidence="1" id="KW-1133">Transmembrane helix</keyword>